<accession>A0A6M1SQX4</accession>
<comment type="caution">
    <text evidence="4">The sequence shown here is derived from an EMBL/GenBank/DDBJ whole genome shotgun (WGS) entry which is preliminary data.</text>
</comment>
<keyword evidence="5" id="KW-1185">Reference proteome</keyword>
<sequence length="278" mass="32096">MKKIRAFLVILILMPLMAINAQQSNYETKVNQISSSNVEDDFVLNVGLPPSYNNTKNKYPLLMVLDGDKSFGMARDIVDWLSWSKEIPELIVVGISYEGSMQDWWQKRSRDFTPTKDEGKIWGEWHLAGGASDFQTFISTELIPFIEQNYRITDERVLAGMSFGGLFCTYTLFTKPDIFNRYIIVSPALAWNNKVIWQYENQYFSNNSELQARVFTAVGGLDQSVIIEPWKNFNELINNRKYKGVTWESHLYEGETHISSWPVALTRGLKTVFETKLK</sequence>
<reference evidence="4 5" key="1">
    <citation type="submission" date="2020-02" db="EMBL/GenBank/DDBJ databases">
        <title>Balneolaceae bacterium YR4-1, complete genome.</title>
        <authorList>
            <person name="Li Y."/>
            <person name="Wu S."/>
        </authorList>
    </citation>
    <scope>NUCLEOTIDE SEQUENCE [LARGE SCALE GENOMIC DNA]</scope>
    <source>
        <strain evidence="4 5">YR4-1</strain>
    </source>
</reference>
<keyword evidence="3" id="KW-0732">Signal</keyword>
<gene>
    <name evidence="4" type="ORF">G3570_00645</name>
</gene>
<dbReference type="SUPFAM" id="SSF53474">
    <property type="entry name" value="alpha/beta-Hydrolases"/>
    <property type="match status" value="1"/>
</dbReference>
<dbReference type="Proteomes" id="UP000473278">
    <property type="component" value="Unassembled WGS sequence"/>
</dbReference>
<dbReference type="EMBL" id="JAALLT010000001">
    <property type="protein sequence ID" value="NGP75122.1"/>
    <property type="molecule type" value="Genomic_DNA"/>
</dbReference>
<dbReference type="Gene3D" id="3.40.50.1820">
    <property type="entry name" value="alpha/beta hydrolase"/>
    <property type="match status" value="1"/>
</dbReference>
<organism evidence="4 5">
    <name type="scientific">Halalkalibaculum roseum</name>
    <dbReference type="NCBI Taxonomy" id="2709311"/>
    <lineage>
        <taxon>Bacteria</taxon>
        <taxon>Pseudomonadati</taxon>
        <taxon>Balneolota</taxon>
        <taxon>Balneolia</taxon>
        <taxon>Balneolales</taxon>
        <taxon>Balneolaceae</taxon>
        <taxon>Halalkalibaculum</taxon>
    </lineage>
</organism>
<evidence type="ECO:0000256" key="3">
    <source>
        <dbReference type="SAM" id="SignalP"/>
    </source>
</evidence>
<dbReference type="Pfam" id="PF00756">
    <property type="entry name" value="Esterase"/>
    <property type="match status" value="1"/>
</dbReference>
<name>A0A6M1SQX4_9BACT</name>
<dbReference type="RefSeq" id="WP_165138140.1">
    <property type="nucleotide sequence ID" value="NZ_JAALLT010000001.1"/>
</dbReference>
<dbReference type="PANTHER" id="PTHR40841">
    <property type="entry name" value="SIDEROPHORE TRIACETYLFUSARININE C ESTERASE"/>
    <property type="match status" value="1"/>
</dbReference>
<dbReference type="PANTHER" id="PTHR40841:SF2">
    <property type="entry name" value="SIDEROPHORE-DEGRADING ESTERASE (EUROFUNG)"/>
    <property type="match status" value="1"/>
</dbReference>
<evidence type="ECO:0000256" key="2">
    <source>
        <dbReference type="ARBA" id="ARBA00022801"/>
    </source>
</evidence>
<dbReference type="AlphaFoldDB" id="A0A6M1SQX4"/>
<feature type="signal peptide" evidence="3">
    <location>
        <begin position="1"/>
        <end position="18"/>
    </location>
</feature>
<dbReference type="InterPro" id="IPR052558">
    <property type="entry name" value="Siderophore_Hydrolase_D"/>
</dbReference>
<dbReference type="InterPro" id="IPR000801">
    <property type="entry name" value="Esterase-like"/>
</dbReference>
<feature type="chain" id="PRO_5026821266" evidence="3">
    <location>
        <begin position="19"/>
        <end position="278"/>
    </location>
</feature>
<dbReference type="GO" id="GO:0016788">
    <property type="term" value="F:hydrolase activity, acting on ester bonds"/>
    <property type="evidence" value="ECO:0007669"/>
    <property type="project" value="TreeGrafter"/>
</dbReference>
<evidence type="ECO:0000256" key="1">
    <source>
        <dbReference type="ARBA" id="ARBA00005622"/>
    </source>
</evidence>
<proteinExistence type="inferred from homology"/>
<evidence type="ECO:0000313" key="5">
    <source>
        <dbReference type="Proteomes" id="UP000473278"/>
    </source>
</evidence>
<evidence type="ECO:0000313" key="4">
    <source>
        <dbReference type="EMBL" id="NGP75122.1"/>
    </source>
</evidence>
<keyword evidence="2 4" id="KW-0378">Hydrolase</keyword>
<dbReference type="InterPro" id="IPR029058">
    <property type="entry name" value="AB_hydrolase_fold"/>
</dbReference>
<protein>
    <submittedName>
        <fullName evidence="4">Alpha/beta hydrolase</fullName>
    </submittedName>
</protein>
<comment type="similarity">
    <text evidence="1">Belongs to the esterase D family.</text>
</comment>